<reference evidence="3" key="1">
    <citation type="submission" date="2013-07" db="EMBL/GenBank/DDBJ databases">
        <title>The genome of Eucalyptus grandis.</title>
        <authorList>
            <person name="Schmutz J."/>
            <person name="Hayes R."/>
            <person name="Myburg A."/>
            <person name="Tuskan G."/>
            <person name="Grattapaglia D."/>
            <person name="Rokhsar D.S."/>
        </authorList>
    </citation>
    <scope>NUCLEOTIDE SEQUENCE</scope>
    <source>
        <tissue evidence="3">Leaf extractions</tissue>
    </source>
</reference>
<dbReference type="InParanoid" id="A0A059C2K9"/>
<dbReference type="InterPro" id="IPR023213">
    <property type="entry name" value="CAT-like_dom_sf"/>
</dbReference>
<dbReference type="EMBL" id="KK198757">
    <property type="protein sequence ID" value="KCW72708.1"/>
    <property type="molecule type" value="Genomic_DNA"/>
</dbReference>
<dbReference type="Gramene" id="KCW72708">
    <property type="protein sequence ID" value="KCW72708"/>
    <property type="gene ID" value="EUGRSUZ_E01160"/>
</dbReference>
<proteinExistence type="inferred from homology"/>
<dbReference type="PANTHER" id="PTHR31147">
    <property type="entry name" value="ACYL TRANSFERASE 4"/>
    <property type="match status" value="1"/>
</dbReference>
<sequence>MEGREDPARVVKEALAKALVYYYPLAGRTWEGPDCKLGVDCTGEGILFVEADADVSLQELGDSMKPPCGFVNEVLGDVAGSRDIIGCPLLSVQASIV</sequence>
<dbReference type="AlphaFoldDB" id="A0A059C2K9"/>
<dbReference type="PANTHER" id="PTHR31147:SF66">
    <property type="entry name" value="OS05G0315700 PROTEIN"/>
    <property type="match status" value="1"/>
</dbReference>
<dbReference type="Pfam" id="PF02458">
    <property type="entry name" value="Transferase"/>
    <property type="match status" value="1"/>
</dbReference>
<dbReference type="InterPro" id="IPR050898">
    <property type="entry name" value="Plant_acyltransferase"/>
</dbReference>
<dbReference type="STRING" id="71139.A0A059C2K9"/>
<name>A0A059C2K9_EUCGR</name>
<evidence type="ECO:0000256" key="2">
    <source>
        <dbReference type="ARBA" id="ARBA00022679"/>
    </source>
</evidence>
<protein>
    <submittedName>
        <fullName evidence="3">Uncharacterized protein</fullName>
    </submittedName>
</protein>
<keyword evidence="2" id="KW-0808">Transferase</keyword>
<dbReference type="GO" id="GO:0016740">
    <property type="term" value="F:transferase activity"/>
    <property type="evidence" value="ECO:0007669"/>
    <property type="project" value="UniProtKB-KW"/>
</dbReference>
<organism evidence="3">
    <name type="scientific">Eucalyptus grandis</name>
    <name type="common">Flooded gum</name>
    <dbReference type="NCBI Taxonomy" id="71139"/>
    <lineage>
        <taxon>Eukaryota</taxon>
        <taxon>Viridiplantae</taxon>
        <taxon>Streptophyta</taxon>
        <taxon>Embryophyta</taxon>
        <taxon>Tracheophyta</taxon>
        <taxon>Spermatophyta</taxon>
        <taxon>Magnoliopsida</taxon>
        <taxon>eudicotyledons</taxon>
        <taxon>Gunneridae</taxon>
        <taxon>Pentapetalae</taxon>
        <taxon>rosids</taxon>
        <taxon>malvids</taxon>
        <taxon>Myrtales</taxon>
        <taxon>Myrtaceae</taxon>
        <taxon>Myrtoideae</taxon>
        <taxon>Eucalypteae</taxon>
        <taxon>Eucalyptus</taxon>
    </lineage>
</organism>
<dbReference type="Gene3D" id="3.30.559.10">
    <property type="entry name" value="Chloramphenicol acetyltransferase-like domain"/>
    <property type="match status" value="1"/>
</dbReference>
<comment type="similarity">
    <text evidence="1">Belongs to the plant acyltransferase family.</text>
</comment>
<evidence type="ECO:0000313" key="3">
    <source>
        <dbReference type="EMBL" id="KCW72708.1"/>
    </source>
</evidence>
<gene>
    <name evidence="3" type="ORF">EUGRSUZ_E01160</name>
</gene>
<accession>A0A059C2K9</accession>
<dbReference type="OMA" id="SIMFIEA"/>
<evidence type="ECO:0000256" key="1">
    <source>
        <dbReference type="ARBA" id="ARBA00009861"/>
    </source>
</evidence>